<name>A0A7T7BJJ3_PENDI</name>
<proteinExistence type="predicted"/>
<dbReference type="GeneID" id="90952672"/>
<evidence type="ECO:0000313" key="1">
    <source>
        <dbReference type="EMBL" id="QQK42124.1"/>
    </source>
</evidence>
<protein>
    <submittedName>
        <fullName evidence="1">Uncharacterized protein</fullName>
    </submittedName>
</protein>
<organism evidence="1 2">
    <name type="scientific">Penicillium digitatum</name>
    <name type="common">Green mold</name>
    <dbReference type="NCBI Taxonomy" id="36651"/>
    <lineage>
        <taxon>Eukaryota</taxon>
        <taxon>Fungi</taxon>
        <taxon>Dikarya</taxon>
        <taxon>Ascomycota</taxon>
        <taxon>Pezizomycotina</taxon>
        <taxon>Eurotiomycetes</taxon>
        <taxon>Eurotiomycetidae</taxon>
        <taxon>Eurotiales</taxon>
        <taxon>Aspergillaceae</taxon>
        <taxon>Penicillium</taxon>
    </lineage>
</organism>
<evidence type="ECO:0000313" key="2">
    <source>
        <dbReference type="Proteomes" id="UP000595662"/>
    </source>
</evidence>
<reference evidence="1 2" key="1">
    <citation type="submission" date="2020-08" db="EMBL/GenBank/DDBJ databases">
        <title>The completed genome sequence of the pathogenic ascomycete fungus Penicillium digitatum.</title>
        <authorList>
            <person name="Wang M."/>
        </authorList>
    </citation>
    <scope>NUCLEOTIDE SEQUENCE [LARGE SCALE GENOMIC DNA]</scope>
    <source>
        <strain evidence="1 2">PdW03</strain>
    </source>
</reference>
<dbReference type="RefSeq" id="XP_065956302.1">
    <property type="nucleotide sequence ID" value="XM_066100902.1"/>
</dbReference>
<dbReference type="Proteomes" id="UP000595662">
    <property type="component" value="Chromosome 1"/>
</dbReference>
<gene>
    <name evidence="1" type="ORF">Pdw03_4978</name>
</gene>
<sequence length="86" mass="8891">MPWLAVAITTQELAVAPITIIPVVGTVAITLAVEVAAAIHAAEVAAIQVVELMLSGLSSDLETLNARTTLSGYPAVHSSHEDSILF</sequence>
<accession>A0A7T7BJJ3</accession>
<dbReference type="AlphaFoldDB" id="A0A7T7BJJ3"/>
<dbReference type="EMBL" id="CP060774">
    <property type="protein sequence ID" value="QQK42124.1"/>
    <property type="molecule type" value="Genomic_DNA"/>
</dbReference>